<evidence type="ECO:0000313" key="1">
    <source>
        <dbReference type="EMBL" id="SVA21397.1"/>
    </source>
</evidence>
<gene>
    <name evidence="1" type="ORF">METZ01_LOCUS74251</name>
</gene>
<dbReference type="AlphaFoldDB" id="A0A381U290"/>
<sequence>MKQILTNLLCLFIYSSSILLGAQYKVVGEVFTQSW</sequence>
<name>A0A381U290_9ZZZZ</name>
<dbReference type="EMBL" id="UINC01005448">
    <property type="protein sequence ID" value="SVA21397.1"/>
    <property type="molecule type" value="Genomic_DNA"/>
</dbReference>
<accession>A0A381U290</accession>
<organism evidence="1">
    <name type="scientific">marine metagenome</name>
    <dbReference type="NCBI Taxonomy" id="408172"/>
    <lineage>
        <taxon>unclassified sequences</taxon>
        <taxon>metagenomes</taxon>
        <taxon>ecological metagenomes</taxon>
    </lineage>
</organism>
<reference evidence="1" key="1">
    <citation type="submission" date="2018-05" db="EMBL/GenBank/DDBJ databases">
        <authorList>
            <person name="Lanie J.A."/>
            <person name="Ng W.-L."/>
            <person name="Kazmierczak K.M."/>
            <person name="Andrzejewski T.M."/>
            <person name="Davidsen T.M."/>
            <person name="Wayne K.J."/>
            <person name="Tettelin H."/>
            <person name="Glass J.I."/>
            <person name="Rusch D."/>
            <person name="Podicherti R."/>
            <person name="Tsui H.-C.T."/>
            <person name="Winkler M.E."/>
        </authorList>
    </citation>
    <scope>NUCLEOTIDE SEQUENCE</scope>
</reference>
<protein>
    <submittedName>
        <fullName evidence="1">Uncharacterized protein</fullName>
    </submittedName>
</protein>
<proteinExistence type="predicted"/>